<protein>
    <submittedName>
        <fullName evidence="2">Uncharacterized protein</fullName>
    </submittedName>
</protein>
<feature type="compositionally biased region" description="Basic and acidic residues" evidence="1">
    <location>
        <begin position="125"/>
        <end position="137"/>
    </location>
</feature>
<feature type="region of interest" description="Disordered" evidence="1">
    <location>
        <begin position="1"/>
        <end position="46"/>
    </location>
</feature>
<feature type="compositionally biased region" description="Polar residues" evidence="1">
    <location>
        <begin position="1"/>
        <end position="11"/>
    </location>
</feature>
<accession>A0AAN9PBH2</accession>
<comment type="caution">
    <text evidence="2">The sequence shown here is derived from an EMBL/GenBank/DDBJ whole genome shotgun (WGS) entry which is preliminary data.</text>
</comment>
<dbReference type="AlphaFoldDB" id="A0AAN9PBH2"/>
<evidence type="ECO:0000256" key="1">
    <source>
        <dbReference type="SAM" id="MobiDB-lite"/>
    </source>
</evidence>
<keyword evidence="3" id="KW-1185">Reference proteome</keyword>
<dbReference type="EMBL" id="JAYWIO010000001">
    <property type="protein sequence ID" value="KAK7291542.1"/>
    <property type="molecule type" value="Genomic_DNA"/>
</dbReference>
<name>A0AAN9PBH2_CROPI</name>
<evidence type="ECO:0000313" key="2">
    <source>
        <dbReference type="EMBL" id="KAK7291542.1"/>
    </source>
</evidence>
<gene>
    <name evidence="2" type="ORF">RIF29_06773</name>
</gene>
<organism evidence="2 3">
    <name type="scientific">Crotalaria pallida</name>
    <name type="common">Smooth rattlebox</name>
    <name type="synonym">Crotalaria striata</name>
    <dbReference type="NCBI Taxonomy" id="3830"/>
    <lineage>
        <taxon>Eukaryota</taxon>
        <taxon>Viridiplantae</taxon>
        <taxon>Streptophyta</taxon>
        <taxon>Embryophyta</taxon>
        <taxon>Tracheophyta</taxon>
        <taxon>Spermatophyta</taxon>
        <taxon>Magnoliopsida</taxon>
        <taxon>eudicotyledons</taxon>
        <taxon>Gunneridae</taxon>
        <taxon>Pentapetalae</taxon>
        <taxon>rosids</taxon>
        <taxon>fabids</taxon>
        <taxon>Fabales</taxon>
        <taxon>Fabaceae</taxon>
        <taxon>Papilionoideae</taxon>
        <taxon>50 kb inversion clade</taxon>
        <taxon>genistoids sensu lato</taxon>
        <taxon>core genistoids</taxon>
        <taxon>Crotalarieae</taxon>
        <taxon>Crotalaria</taxon>
    </lineage>
</organism>
<dbReference type="Proteomes" id="UP001372338">
    <property type="component" value="Unassembled WGS sequence"/>
</dbReference>
<reference evidence="2 3" key="1">
    <citation type="submission" date="2024-01" db="EMBL/GenBank/DDBJ databases">
        <title>The genomes of 5 underutilized Papilionoideae crops provide insights into root nodulation and disease resistanc.</title>
        <authorList>
            <person name="Yuan L."/>
        </authorList>
    </citation>
    <scope>NUCLEOTIDE SEQUENCE [LARGE SCALE GENOMIC DNA]</scope>
    <source>
        <strain evidence="2">ZHUSHIDOU_FW_LH</strain>
        <tissue evidence="2">Leaf</tissue>
    </source>
</reference>
<feature type="region of interest" description="Disordered" evidence="1">
    <location>
        <begin position="104"/>
        <end position="143"/>
    </location>
</feature>
<evidence type="ECO:0000313" key="3">
    <source>
        <dbReference type="Proteomes" id="UP001372338"/>
    </source>
</evidence>
<feature type="compositionally biased region" description="Polar residues" evidence="1">
    <location>
        <begin position="34"/>
        <end position="44"/>
    </location>
</feature>
<sequence>MGQKPKQQVQLSKPREDPPTVHNPREDAAPPPSVTKSNTFSHQAASMAVKEREKFILKMINQKQESLWKEFQARKHADEEFWNAQAVPQSEKELAHISKLLGVNPVQQPKPPDFVIDEAVGGDGENEHHSSVERSEKQSSQNA</sequence>
<proteinExistence type="predicted"/>
<feature type="compositionally biased region" description="Basic and acidic residues" evidence="1">
    <location>
        <begin position="13"/>
        <end position="28"/>
    </location>
</feature>